<dbReference type="EMBL" id="BK015367">
    <property type="protein sequence ID" value="DAE03492.1"/>
    <property type="molecule type" value="Genomic_DNA"/>
</dbReference>
<name>A0A8S5PB98_9CAUD</name>
<accession>A0A8S5PB98</accession>
<proteinExistence type="predicted"/>
<organism evidence="1">
    <name type="scientific">Siphoviridae sp. ctPat53</name>
    <dbReference type="NCBI Taxonomy" id="2825486"/>
    <lineage>
        <taxon>Viruses</taxon>
        <taxon>Duplodnaviria</taxon>
        <taxon>Heunggongvirae</taxon>
        <taxon>Uroviricota</taxon>
        <taxon>Caudoviricetes</taxon>
    </lineage>
</organism>
<protein>
    <submittedName>
        <fullName evidence="1">Uncharacterized protein</fullName>
    </submittedName>
</protein>
<reference evidence="1" key="1">
    <citation type="journal article" date="2021" name="Proc. Natl. Acad. Sci. U.S.A.">
        <title>A Catalog of Tens of Thousands of Viruses from Human Metagenomes Reveals Hidden Associations with Chronic Diseases.</title>
        <authorList>
            <person name="Tisza M.J."/>
            <person name="Buck C.B."/>
        </authorList>
    </citation>
    <scope>NUCLEOTIDE SEQUENCE</scope>
    <source>
        <strain evidence="1">CtPat53</strain>
    </source>
</reference>
<evidence type="ECO:0000313" key="1">
    <source>
        <dbReference type="EMBL" id="DAE03492.1"/>
    </source>
</evidence>
<sequence>MIGSMKESAKLLVVKAGAAAAATEIADAAIVDMQGYRSAAFVCLMGGGIKATAKVALSVVQGDAADLSDGVESAALVQHTAASDGDGNGKLLVLDVVNPCKRYMRVKVKRETAVADVPAVLAILYNGGALPAQLGDMLDGAVLAQ</sequence>